<reference evidence="1 2" key="1">
    <citation type="submission" date="2024-10" db="EMBL/GenBank/DDBJ databases">
        <title>The Natural Products Discovery Center: Release of the First 8490 Sequenced Strains for Exploring Actinobacteria Biosynthetic Diversity.</title>
        <authorList>
            <person name="Kalkreuter E."/>
            <person name="Kautsar S.A."/>
            <person name="Yang D."/>
            <person name="Bader C.D."/>
            <person name="Teijaro C.N."/>
            <person name="Fluegel L."/>
            <person name="Davis C.M."/>
            <person name="Simpson J.R."/>
            <person name="Lauterbach L."/>
            <person name="Steele A.D."/>
            <person name="Gui C."/>
            <person name="Meng S."/>
            <person name="Li G."/>
            <person name="Viehrig K."/>
            <person name="Ye F."/>
            <person name="Su P."/>
            <person name="Kiefer A.F."/>
            <person name="Nichols A."/>
            <person name="Cepeda A.J."/>
            <person name="Yan W."/>
            <person name="Fan B."/>
            <person name="Jiang Y."/>
            <person name="Adhikari A."/>
            <person name="Zheng C.-J."/>
            <person name="Schuster L."/>
            <person name="Cowan T.M."/>
            <person name="Smanski M.J."/>
            <person name="Chevrette M.G."/>
            <person name="De Carvalho L.P.S."/>
            <person name="Shen B."/>
        </authorList>
    </citation>
    <scope>NUCLEOTIDE SEQUENCE [LARGE SCALE GENOMIC DNA]</scope>
    <source>
        <strain evidence="1 2">NPDC000087</strain>
    </source>
</reference>
<gene>
    <name evidence="1" type="ORF">ACFY35_01925</name>
</gene>
<comment type="caution">
    <text evidence="1">The sequence shown here is derived from an EMBL/GenBank/DDBJ whole genome shotgun (WGS) entry which is preliminary data.</text>
</comment>
<dbReference type="InterPro" id="IPR044925">
    <property type="entry name" value="His-Me_finger_sf"/>
</dbReference>
<keyword evidence="1" id="KW-0378">Hydrolase</keyword>
<keyword evidence="2" id="KW-1185">Reference proteome</keyword>
<dbReference type="EMBL" id="JBIAZU010000001">
    <property type="protein sequence ID" value="MFF5288167.1"/>
    <property type="molecule type" value="Genomic_DNA"/>
</dbReference>
<proteinExistence type="predicted"/>
<evidence type="ECO:0000313" key="2">
    <source>
        <dbReference type="Proteomes" id="UP001602245"/>
    </source>
</evidence>
<keyword evidence="1" id="KW-0255">Endonuclease</keyword>
<organism evidence="1 2">
    <name type="scientific">Paractinoplanes globisporus</name>
    <dbReference type="NCBI Taxonomy" id="113565"/>
    <lineage>
        <taxon>Bacteria</taxon>
        <taxon>Bacillati</taxon>
        <taxon>Actinomycetota</taxon>
        <taxon>Actinomycetes</taxon>
        <taxon>Micromonosporales</taxon>
        <taxon>Micromonosporaceae</taxon>
        <taxon>Paractinoplanes</taxon>
    </lineage>
</organism>
<evidence type="ECO:0000313" key="1">
    <source>
        <dbReference type="EMBL" id="MFF5288167.1"/>
    </source>
</evidence>
<sequence>MRGPSSVRPEHGDHDLRTSSVRGILCSNCDGVPGEWAPVRTRI</sequence>
<dbReference type="SUPFAM" id="SSF54060">
    <property type="entry name" value="His-Me finger endonucleases"/>
    <property type="match status" value="1"/>
</dbReference>
<dbReference type="InterPro" id="IPR004211">
    <property type="entry name" value="Endonuclease_7"/>
</dbReference>
<accession>A0ABW6W8D1</accession>
<protein>
    <submittedName>
        <fullName evidence="1">Endonuclease domain-containing protein</fullName>
    </submittedName>
</protein>
<dbReference type="Proteomes" id="UP001602245">
    <property type="component" value="Unassembled WGS sequence"/>
</dbReference>
<dbReference type="RefSeq" id="WP_169516385.1">
    <property type="nucleotide sequence ID" value="NZ_JBIAZU010000001.1"/>
</dbReference>
<name>A0ABW6W8D1_9ACTN</name>
<dbReference type="Pfam" id="PF02945">
    <property type="entry name" value="Endonuclease_7"/>
    <property type="match status" value="1"/>
</dbReference>
<keyword evidence="1" id="KW-0540">Nuclease</keyword>
<dbReference type="InterPro" id="IPR038563">
    <property type="entry name" value="Endonuclease_7_sf"/>
</dbReference>
<dbReference type="Gene3D" id="3.40.1800.10">
    <property type="entry name" value="His-Me finger endonucleases"/>
    <property type="match status" value="1"/>
</dbReference>
<dbReference type="GO" id="GO:0004519">
    <property type="term" value="F:endonuclease activity"/>
    <property type="evidence" value="ECO:0007669"/>
    <property type="project" value="UniProtKB-KW"/>
</dbReference>